<feature type="transmembrane region" description="Helical" evidence="11">
    <location>
        <begin position="427"/>
        <end position="447"/>
    </location>
</feature>
<evidence type="ECO:0000256" key="7">
    <source>
        <dbReference type="ARBA" id="ARBA00061580"/>
    </source>
</evidence>
<evidence type="ECO:0000256" key="4">
    <source>
        <dbReference type="ARBA" id="ARBA00022801"/>
    </source>
</evidence>
<dbReference type="PRINTS" id="PR00998">
    <property type="entry name" value="CRBOXYPTASET"/>
</dbReference>
<evidence type="ECO:0000256" key="10">
    <source>
        <dbReference type="PIRSR" id="PIRSR006615-2"/>
    </source>
</evidence>
<dbReference type="GO" id="GO:0006508">
    <property type="term" value="P:proteolysis"/>
    <property type="evidence" value="ECO:0007669"/>
    <property type="project" value="UniProtKB-UniRule"/>
</dbReference>
<evidence type="ECO:0000256" key="9">
    <source>
        <dbReference type="PIRSR" id="PIRSR006615-1"/>
    </source>
</evidence>
<comment type="cofactor">
    <cofactor evidence="9">
        <name>Zn(2+)</name>
        <dbReference type="ChEBI" id="CHEBI:29105"/>
    </cofactor>
    <text evidence="9">Binds 1 zinc ion per subunit.</text>
</comment>
<dbReference type="Gene3D" id="1.10.1370.30">
    <property type="match status" value="1"/>
</dbReference>
<evidence type="ECO:0000256" key="1">
    <source>
        <dbReference type="ARBA" id="ARBA00022645"/>
    </source>
</evidence>
<protein>
    <recommendedName>
        <fullName evidence="8">Metal-dependent carboxypeptidase</fullName>
        <ecNumber evidence="8">3.4.17.19</ecNumber>
    </recommendedName>
</protein>
<comment type="catalytic activity">
    <reaction evidence="6 8">
        <text>Release of a C-terminal amino acid with broad specificity, except for -Pro.</text>
        <dbReference type="EC" id="3.4.17.19"/>
    </reaction>
</comment>
<dbReference type="Pfam" id="PF02074">
    <property type="entry name" value="Peptidase_M32"/>
    <property type="match status" value="1"/>
</dbReference>
<dbReference type="PANTHER" id="PTHR34217">
    <property type="entry name" value="METAL-DEPENDENT CARBOXYPEPTIDASE"/>
    <property type="match status" value="1"/>
</dbReference>
<name>A0A0K9YPX7_9BACL</name>
<gene>
    <name evidence="12" type="ORF">ADS79_18105</name>
</gene>
<evidence type="ECO:0000256" key="3">
    <source>
        <dbReference type="ARBA" id="ARBA00022723"/>
    </source>
</evidence>
<keyword evidence="9" id="KW-0862">Zinc</keyword>
<evidence type="ECO:0000313" key="13">
    <source>
        <dbReference type="Proteomes" id="UP000036834"/>
    </source>
</evidence>
<dbReference type="PATRIC" id="fig|54915.3.peg.2709"/>
<dbReference type="EC" id="3.4.17.19" evidence="8"/>
<comment type="similarity">
    <text evidence="7 8">Belongs to the peptidase M32 family.</text>
</comment>
<feature type="binding site" evidence="9">
    <location>
        <position position="289"/>
    </location>
    <ligand>
        <name>Zn(2+)</name>
        <dbReference type="ChEBI" id="CHEBI:29105"/>
        <note>catalytic</note>
    </ligand>
</feature>
<dbReference type="PANTHER" id="PTHR34217:SF1">
    <property type="entry name" value="CARBOXYPEPTIDASE 1"/>
    <property type="match status" value="1"/>
</dbReference>
<organism evidence="12 13">
    <name type="scientific">Brevibacillus reuszeri</name>
    <dbReference type="NCBI Taxonomy" id="54915"/>
    <lineage>
        <taxon>Bacteria</taxon>
        <taxon>Bacillati</taxon>
        <taxon>Bacillota</taxon>
        <taxon>Bacilli</taxon>
        <taxon>Bacillales</taxon>
        <taxon>Paenibacillaceae</taxon>
        <taxon>Brevibacillus</taxon>
    </lineage>
</organism>
<reference evidence="13" key="1">
    <citation type="submission" date="2015-07" db="EMBL/GenBank/DDBJ databases">
        <title>Genome sequencing project for genomic taxonomy and phylogenomics of Bacillus-like bacteria.</title>
        <authorList>
            <person name="Liu B."/>
            <person name="Wang J."/>
            <person name="Zhu Y."/>
            <person name="Liu G."/>
            <person name="Chen Q."/>
            <person name="Chen Z."/>
            <person name="Lan J."/>
            <person name="Che J."/>
            <person name="Ge C."/>
            <person name="Shi H."/>
            <person name="Pan Z."/>
            <person name="Liu X."/>
        </authorList>
    </citation>
    <scope>NUCLEOTIDE SEQUENCE [LARGE SCALE GENOMIC DNA]</scope>
    <source>
        <strain evidence="13">DSM 9887</strain>
    </source>
</reference>
<evidence type="ECO:0000256" key="11">
    <source>
        <dbReference type="SAM" id="Phobius"/>
    </source>
</evidence>
<proteinExistence type="inferred from homology"/>
<keyword evidence="11" id="KW-0812">Transmembrane</keyword>
<dbReference type="GO" id="GO:0004181">
    <property type="term" value="F:metallocarboxypeptidase activity"/>
    <property type="evidence" value="ECO:0007669"/>
    <property type="project" value="UniProtKB-UniRule"/>
</dbReference>
<sequence length="523" mass="60735">MGFDKFLKEEDTGGVPLLTTIRSREQEFLQYIREMMHYQEVLHLLFWDVRTGAPKKGLGLRADVIGTMSTKKFAMSISAEMKTYVEELSQAEYYQQLSPITRKVLEHAKKEYDLLIKIPEKEFASYEVAKANASAAWEEAKHASDYSIFQPHLEKLVETNKRFIDYWGYRENPYNALLDQYDPGMTVVRLDEVFTKVKAKLIPLLHRTQEAKSKPDTTFLGAAFPVEKQKDFHHFLLRELGYDFGAGRLDETIHPFAVPLNRKDVRITTKFNESYFAGGLFATIHEYGHALYELNIADELIGTSLCTGTSTGFHESQSLLWEKMIGRSKPFWKQYYPTLSTYNQEQFHGVGLDDFYRAVNSVSPSFIRIEADELTYPLHVILRYEIEKGIFANEIEVRDLPEIWNQKMQEYLGIVPPDDRRGVLQDMHWSAGMFGYFPSYALGYLFAAQIRNTMRKEIKEIDQLVEEAKFTPIKQWLAENIHVHGKMKDPDQLLLEVTGEPLNSDHLLSYLEEKYSDIYKLDK</sequence>
<dbReference type="STRING" id="54915.ADS79_18105"/>
<dbReference type="CDD" id="cd06460">
    <property type="entry name" value="M32_Taq"/>
    <property type="match status" value="1"/>
</dbReference>
<evidence type="ECO:0000256" key="5">
    <source>
        <dbReference type="ARBA" id="ARBA00023049"/>
    </source>
</evidence>
<feature type="binding site" evidence="9">
    <location>
        <position position="315"/>
    </location>
    <ligand>
        <name>Zn(2+)</name>
        <dbReference type="ChEBI" id="CHEBI:29105"/>
        <note>catalytic</note>
    </ligand>
</feature>
<evidence type="ECO:0000313" key="12">
    <source>
        <dbReference type="EMBL" id="KNB70773.1"/>
    </source>
</evidence>
<comment type="caution">
    <text evidence="12">The sequence shown here is derived from an EMBL/GenBank/DDBJ whole genome shotgun (WGS) entry which is preliminary data.</text>
</comment>
<dbReference type="Proteomes" id="UP000036834">
    <property type="component" value="Unassembled WGS sequence"/>
</dbReference>
<feature type="binding site" evidence="9">
    <location>
        <position position="285"/>
    </location>
    <ligand>
        <name>Zn(2+)</name>
        <dbReference type="ChEBI" id="CHEBI:29105"/>
        <note>catalytic</note>
    </ligand>
</feature>
<evidence type="ECO:0000256" key="2">
    <source>
        <dbReference type="ARBA" id="ARBA00022670"/>
    </source>
</evidence>
<dbReference type="AlphaFoldDB" id="A0A0K9YPX7"/>
<dbReference type="GO" id="GO:0008270">
    <property type="term" value="F:zinc ion binding"/>
    <property type="evidence" value="ECO:0007669"/>
    <property type="project" value="UniProtKB-ARBA"/>
</dbReference>
<accession>A0A0K9YPX7</accession>
<dbReference type="PROSITE" id="PS52034">
    <property type="entry name" value="PEPTIDASE_M32"/>
    <property type="match status" value="1"/>
</dbReference>
<dbReference type="FunFam" id="1.10.1370.30:FF:000003">
    <property type="entry name" value="Thermostable carboxypeptidase 1"/>
    <property type="match status" value="1"/>
</dbReference>
<feature type="active site" description="Proton donor/acceptor" evidence="10">
    <location>
        <position position="286"/>
    </location>
</feature>
<keyword evidence="4 8" id="KW-0378">Hydrolase</keyword>
<evidence type="ECO:0000256" key="6">
    <source>
        <dbReference type="ARBA" id="ARBA00052755"/>
    </source>
</evidence>
<evidence type="ECO:0000256" key="8">
    <source>
        <dbReference type="PIRNR" id="PIRNR006615"/>
    </source>
</evidence>
<dbReference type="SUPFAM" id="SSF55486">
    <property type="entry name" value="Metalloproteases ('zincins'), catalytic domain"/>
    <property type="match status" value="1"/>
</dbReference>
<dbReference type="OrthoDB" id="9772308at2"/>
<keyword evidence="3 8" id="KW-0479">Metal-binding</keyword>
<dbReference type="PIRSF" id="PIRSF006615">
    <property type="entry name" value="Zn_crbxpep_Taq"/>
    <property type="match status" value="1"/>
</dbReference>
<keyword evidence="1 8" id="KW-0121">Carboxypeptidase</keyword>
<dbReference type="InterPro" id="IPR001333">
    <property type="entry name" value="Peptidase_M32_Taq"/>
</dbReference>
<keyword evidence="11" id="KW-0472">Membrane</keyword>
<keyword evidence="2 8" id="KW-0645">Protease</keyword>
<dbReference type="EMBL" id="LGIQ01000009">
    <property type="protein sequence ID" value="KNB70773.1"/>
    <property type="molecule type" value="Genomic_DNA"/>
</dbReference>
<keyword evidence="11" id="KW-1133">Transmembrane helix</keyword>
<comment type="function">
    <text evidence="8">Broad specificity carboxypetidase that releases amino acids sequentially from the C-terminus, including neutral, aromatic, polar and basic residues.</text>
</comment>
<keyword evidence="5 8" id="KW-0482">Metalloprotease</keyword>